<keyword evidence="5" id="KW-1185">Reference proteome</keyword>
<evidence type="ECO:0000313" key="5">
    <source>
        <dbReference type="Proteomes" id="UP001322512"/>
    </source>
</evidence>
<feature type="compositionally biased region" description="Basic and acidic residues" evidence="1">
    <location>
        <begin position="1"/>
        <end position="15"/>
    </location>
</feature>
<proteinExistence type="predicted"/>
<dbReference type="Proteomes" id="UP000008707">
    <property type="component" value="Chromosome"/>
</dbReference>
<accession>E1VAW4</accession>
<feature type="region of interest" description="Disordered" evidence="1">
    <location>
        <begin position="1"/>
        <end position="61"/>
    </location>
</feature>
<evidence type="ECO:0000256" key="1">
    <source>
        <dbReference type="SAM" id="MobiDB-lite"/>
    </source>
</evidence>
<gene>
    <name evidence="2" type="ordered locus">HELO_4179</name>
    <name evidence="3" type="ORF">SR933_15650</name>
</gene>
<dbReference type="GeneID" id="91011618"/>
<name>E1VAW4_HALED</name>
<protein>
    <submittedName>
        <fullName evidence="2">Uncharacterized protein</fullName>
    </submittedName>
</protein>
<dbReference type="STRING" id="768066.HELO_4179"/>
<reference evidence="2" key="1">
    <citation type="journal article" date="2010" name="Environ. Microbiol.">
        <title>A blueprint of ectoine metabolism from the genome of the industrial producer Halomonas elongata DSM 2581(T).</title>
        <authorList>
            <person name="Schwibbert K."/>
            <person name="Marin-Sanguino A."/>
            <person name="Bagyan I."/>
            <person name="Heidrich G."/>
            <person name="Lentzen G."/>
            <person name="Seitz H."/>
            <person name="Rampp M."/>
            <person name="Schuster S.C."/>
            <person name="Klenk H.P."/>
            <person name="Pfeiffer F."/>
            <person name="Oesterhelt D."/>
            <person name="Kunte H.J."/>
        </authorList>
    </citation>
    <scope>NUCLEOTIDE SEQUENCE</scope>
    <source>
        <strain evidence="2">Type strain: DSM 2581</strain>
    </source>
</reference>
<dbReference type="RefSeq" id="WP_013333933.1">
    <property type="nucleotide sequence ID" value="NC_014532.2"/>
</dbReference>
<evidence type="ECO:0000313" key="3">
    <source>
        <dbReference type="EMBL" id="WPU46663.1"/>
    </source>
</evidence>
<sequence length="61" mass="6609">MVNHGGRYEIRDGKRVLVHRTKPAPDPKPKAPAPKATKAATKPAPDPKPTQSDNVKEQDDG</sequence>
<reference evidence="2" key="2">
    <citation type="submission" date="2010-05" db="EMBL/GenBank/DDBJ databases">
        <title>Revision and reannotation of the Halomonas elongata DSM 2581(T) genome.</title>
        <authorList>
            <person name="Pfeiffer F."/>
            <person name="Bagyan I."/>
            <person name="Alfaro-Espinoza G."/>
            <person name="Zamora-Lagos M.A."/>
            <person name="Habermann B."/>
            <person name="Oesterhelt D."/>
            <person name="Kunte H.J."/>
        </authorList>
    </citation>
    <scope>NUCLEOTIDE SEQUENCE</scope>
    <source>
        <strain evidence="2">Type strain: DSM 2581</strain>
    </source>
</reference>
<dbReference type="EMBL" id="FN869568">
    <property type="protein sequence ID" value="CBV44063.1"/>
    <property type="molecule type" value="Genomic_DNA"/>
</dbReference>
<dbReference type="Proteomes" id="UP001322512">
    <property type="component" value="Chromosome"/>
</dbReference>
<dbReference type="AlphaFoldDB" id="E1VAW4"/>
<dbReference type="KEGG" id="hel:HELO_4179"/>
<reference evidence="3 5" key="4">
    <citation type="submission" date="2023-11" db="EMBL/GenBank/DDBJ databases">
        <title>MicrobeMod: A computational toolkit for identifying prokaryotic methylation and restriction-modification with nanopore sequencing.</title>
        <authorList>
            <person name="Crits-Christoph A."/>
            <person name="Kang S.C."/>
            <person name="Lee H."/>
            <person name="Ostrov N."/>
        </authorList>
    </citation>
    <scope>NUCLEOTIDE SEQUENCE [LARGE SCALE GENOMIC DNA]</scope>
    <source>
        <strain evidence="3 5">ATCC 33173</strain>
    </source>
</reference>
<dbReference type="HOGENOM" id="CLU_2916134_0_0_6"/>
<evidence type="ECO:0000313" key="4">
    <source>
        <dbReference type="Proteomes" id="UP000008707"/>
    </source>
</evidence>
<reference evidence="4" key="3">
    <citation type="journal article" date="2011" name="Environ. Microbiol.">
        <title>A blueprint of ectoine metabolism from the genome of the industrial producer Halomonas elongata DSM 2581(T).</title>
        <authorList>
            <person name="Schwibbert K."/>
            <person name="Marin-Sanguino A."/>
            <person name="Bagyan I."/>
            <person name="Heidrich G."/>
            <person name="Lentzen G."/>
            <person name="Seitz H."/>
            <person name="Rampp M."/>
            <person name="Schuster S.C."/>
            <person name="Klenk H.P."/>
            <person name="Pfeiffer F."/>
            <person name="Oesterhelt D."/>
            <person name="Kunte H.J."/>
        </authorList>
    </citation>
    <scope>NUCLEOTIDE SEQUENCE [LARGE SCALE GENOMIC DNA]</scope>
    <source>
        <strain evidence="4">ATCC 33173 / DSM 2581 / NBRC 15536 / NCIMB 2198 / 1H9</strain>
    </source>
</reference>
<feature type="compositionally biased region" description="Low complexity" evidence="1">
    <location>
        <begin position="33"/>
        <end position="43"/>
    </location>
</feature>
<organism evidence="2 4">
    <name type="scientific">Halomonas elongata (strain ATCC 33173 / DSM 2581 / NBRC 15536 / NCIMB 2198 / 1H9)</name>
    <dbReference type="NCBI Taxonomy" id="768066"/>
    <lineage>
        <taxon>Bacteria</taxon>
        <taxon>Pseudomonadati</taxon>
        <taxon>Pseudomonadota</taxon>
        <taxon>Gammaproteobacteria</taxon>
        <taxon>Oceanospirillales</taxon>
        <taxon>Halomonadaceae</taxon>
        <taxon>Halomonas</taxon>
    </lineage>
</organism>
<evidence type="ECO:0000313" key="2">
    <source>
        <dbReference type="EMBL" id="CBV44063.1"/>
    </source>
</evidence>
<dbReference type="EMBL" id="CP139472">
    <property type="protein sequence ID" value="WPU46663.1"/>
    <property type="molecule type" value="Genomic_DNA"/>
</dbReference>